<dbReference type="RefSeq" id="WP_058274639.1">
    <property type="nucleotide sequence ID" value="NZ_CYPS01000055.1"/>
</dbReference>
<dbReference type="Gene3D" id="3.30.160.660">
    <property type="match status" value="1"/>
</dbReference>
<sequence length="401" mass="43845">MTDSSQKTYVHDTHRLRDPTHTLSIVQPFLREMGITRIANLTGLDRIGLPTVMVARPNSRSVAVSLGKGLSLQAAQASGVMEAIESWHAERVRLPQRLARHTDLADEATVVDVERLPKVTGAQFDPNSNMLWVEGRDLKSQRTCWVPLEMVDTDYTAAPLAGQRAFPRTTNGLASGNNDAEASCHAICELIERDATTLWSHQTTTARVDLGTVDDPRCQAAIEKVTGANLEIGLWNTTSDTGIASFRCVIGEAGGQPGHIGIGDGCHPDRAIALLRSVTEAAQTRLTYISGARDDLDPAEFTDQAQSDRCRYVRDLIDRAPPTENFQDCPTHLTQTFEDDLALLLNRLEAVGISQVVIVDLSRPEYDLSVVRAVIPGLEAPHDDADYIPGLRALQIRQETA</sequence>
<dbReference type="PANTHER" id="PTHR37809">
    <property type="entry name" value="RIBOSOMAL PROTEIN S12 METHYLTHIOTRANSFERASE ACCESSORY FACTOR YCAO"/>
    <property type="match status" value="1"/>
</dbReference>
<feature type="domain" description="YcaO" evidence="1">
    <location>
        <begin position="67"/>
        <end position="401"/>
    </location>
</feature>
<gene>
    <name evidence="2" type="ORF">RUM4293_03566</name>
</gene>
<evidence type="ECO:0000259" key="1">
    <source>
        <dbReference type="PROSITE" id="PS51664"/>
    </source>
</evidence>
<dbReference type="InterPro" id="IPR003776">
    <property type="entry name" value="YcaO-like_dom"/>
</dbReference>
<dbReference type="AlphaFoldDB" id="A0A0N7LPA3"/>
<proteinExistence type="predicted"/>
<dbReference type="PROSITE" id="PS51664">
    <property type="entry name" value="YCAO"/>
    <property type="match status" value="1"/>
</dbReference>
<organism evidence="2 3">
    <name type="scientific">Ruegeria atlantica</name>
    <dbReference type="NCBI Taxonomy" id="81569"/>
    <lineage>
        <taxon>Bacteria</taxon>
        <taxon>Pseudomonadati</taxon>
        <taxon>Pseudomonadota</taxon>
        <taxon>Alphaproteobacteria</taxon>
        <taxon>Rhodobacterales</taxon>
        <taxon>Roseobacteraceae</taxon>
        <taxon>Ruegeria</taxon>
    </lineage>
</organism>
<dbReference type="NCBIfam" id="TIGR00702">
    <property type="entry name" value="YcaO-type kinase domain"/>
    <property type="match status" value="1"/>
</dbReference>
<evidence type="ECO:0000313" key="3">
    <source>
        <dbReference type="Proteomes" id="UP000050786"/>
    </source>
</evidence>
<evidence type="ECO:0000313" key="2">
    <source>
        <dbReference type="EMBL" id="CUH44660.1"/>
    </source>
</evidence>
<dbReference type="PANTHER" id="PTHR37809:SF1">
    <property type="entry name" value="RIBOSOMAL PROTEIN S12 METHYLTHIOTRANSFERASE ACCESSORY FACTOR YCAO"/>
    <property type="match status" value="1"/>
</dbReference>
<accession>A0A0N7LPA3</accession>
<protein>
    <submittedName>
        <fullName evidence="2">Putative methanogenesis marker protein 1</fullName>
    </submittedName>
</protein>
<dbReference type="Proteomes" id="UP000050786">
    <property type="component" value="Unassembled WGS sequence"/>
</dbReference>
<dbReference type="Pfam" id="PF02624">
    <property type="entry name" value="YcaO"/>
    <property type="match status" value="1"/>
</dbReference>
<keyword evidence="3" id="KW-1185">Reference proteome</keyword>
<dbReference type="EMBL" id="CYPS01000055">
    <property type="protein sequence ID" value="CUH44660.1"/>
    <property type="molecule type" value="Genomic_DNA"/>
</dbReference>
<reference evidence="3" key="1">
    <citation type="submission" date="2015-09" db="EMBL/GenBank/DDBJ databases">
        <authorList>
            <person name="Rodrigo-Torres L."/>
            <person name="Arahal D.R."/>
        </authorList>
    </citation>
    <scope>NUCLEOTIDE SEQUENCE [LARGE SCALE GENOMIC DNA]</scope>
    <source>
        <strain evidence="3">CECT 4293</strain>
    </source>
</reference>
<name>A0A0N7LPA3_9RHOB</name>